<keyword evidence="1" id="KW-0732">Signal</keyword>
<keyword evidence="3" id="KW-1185">Reference proteome</keyword>
<evidence type="ECO:0000313" key="3">
    <source>
        <dbReference type="Proteomes" id="UP000778757"/>
    </source>
</evidence>
<name>A0ABX1I1D6_9VIBR</name>
<dbReference type="InterPro" id="IPR036249">
    <property type="entry name" value="Thioredoxin-like_sf"/>
</dbReference>
<protein>
    <submittedName>
        <fullName evidence="2">CopG family transcriptional regulator</fullName>
    </submittedName>
</protein>
<accession>A0ABX1I1D6</accession>
<evidence type="ECO:0000256" key="1">
    <source>
        <dbReference type="SAM" id="SignalP"/>
    </source>
</evidence>
<dbReference type="SUPFAM" id="SSF52833">
    <property type="entry name" value="Thioredoxin-like"/>
    <property type="match status" value="1"/>
</dbReference>
<dbReference type="EMBL" id="SHOE01000018">
    <property type="protein sequence ID" value="NKJ69467.1"/>
    <property type="molecule type" value="Genomic_DNA"/>
</dbReference>
<organism evidence="2 3">
    <name type="scientific">Vibrio chemaguriensis</name>
    <dbReference type="NCBI Taxonomy" id="2527672"/>
    <lineage>
        <taxon>Bacteria</taxon>
        <taxon>Pseudomonadati</taxon>
        <taxon>Pseudomonadota</taxon>
        <taxon>Gammaproteobacteria</taxon>
        <taxon>Vibrionales</taxon>
        <taxon>Vibrionaceae</taxon>
        <taxon>Vibrio</taxon>
    </lineage>
</organism>
<comment type="caution">
    <text evidence="2">The sequence shown here is derived from an EMBL/GenBank/DDBJ whole genome shotgun (WGS) entry which is preliminary data.</text>
</comment>
<reference evidence="2 3" key="1">
    <citation type="journal article" date="2019" name="Curr. Microbiol.">
        <title>Vibrio chemaguriensis sp. nov., from Sundarbans, Bay of Bengal.</title>
        <authorList>
            <person name="Ghosh A."/>
            <person name="Bhadury P."/>
        </authorList>
    </citation>
    <scope>NUCLEOTIDE SEQUENCE [LARGE SCALE GENOMIC DNA]</scope>
    <source>
        <strain evidence="2 3">Iso1</strain>
    </source>
</reference>
<sequence>MKKYLNITAISALVFSVNTFANPVVELYKSPTCGCCSQWAATMEKEGYQVNVHKQHNWDSVKAPFNMPKQLSSCHTAIIDDYMIEGHVPEAEVARLLKERPANLSGISVPGMPRYSPGMARDGEAYKNFNVVAFDKNGKPSLYKKYD</sequence>
<feature type="signal peptide" evidence="1">
    <location>
        <begin position="1"/>
        <end position="21"/>
    </location>
</feature>
<evidence type="ECO:0000313" key="2">
    <source>
        <dbReference type="EMBL" id="NKJ69467.1"/>
    </source>
</evidence>
<proteinExistence type="predicted"/>
<gene>
    <name evidence="2" type="ORF">EX191_17100</name>
</gene>
<dbReference type="Proteomes" id="UP000778757">
    <property type="component" value="Unassembled WGS sequence"/>
</dbReference>
<dbReference type="RefSeq" id="WP_193448083.1">
    <property type="nucleotide sequence ID" value="NZ_SHOE01000018.1"/>
</dbReference>
<dbReference type="Pfam" id="PF04214">
    <property type="entry name" value="DUF411"/>
    <property type="match status" value="1"/>
</dbReference>
<dbReference type="InterPro" id="IPR007332">
    <property type="entry name" value="DUF411"/>
</dbReference>
<feature type="chain" id="PRO_5045814358" evidence="1">
    <location>
        <begin position="22"/>
        <end position="147"/>
    </location>
</feature>